<name>A0A0P4R0T5_9ACTN</name>
<keyword evidence="3" id="KW-1185">Reference proteome</keyword>
<comment type="caution">
    <text evidence="2">The sequence shown here is derived from an EMBL/GenBank/DDBJ whole genome shotgun (WGS) entry which is preliminary data.</text>
</comment>
<dbReference type="AlphaFoldDB" id="A0A0P4R0T5"/>
<keyword evidence="1" id="KW-0732">Signal</keyword>
<dbReference type="EMBL" id="BBNO01000001">
    <property type="protein sequence ID" value="GAO05936.1"/>
    <property type="molecule type" value="Genomic_DNA"/>
</dbReference>
<accession>A0A0P4R0T5</accession>
<dbReference type="InterPro" id="IPR035992">
    <property type="entry name" value="Ricin_B-like_lectins"/>
</dbReference>
<dbReference type="OrthoDB" id="4225954at2"/>
<evidence type="ECO:0000313" key="3">
    <source>
        <dbReference type="Proteomes" id="UP000048965"/>
    </source>
</evidence>
<evidence type="ECO:0008006" key="4">
    <source>
        <dbReference type="Google" id="ProtNLM"/>
    </source>
</evidence>
<reference evidence="2 3" key="2">
    <citation type="journal article" date="2015" name="Stand. Genomic Sci.">
        <title>Draft genome sequence of marine-derived Streptomyces sp. TP-A0598, a producer of anti-MRSA antibiotic lydicamycins.</title>
        <authorList>
            <person name="Komaki H."/>
            <person name="Ichikawa N."/>
            <person name="Hosoyama A."/>
            <person name="Fujita N."/>
            <person name="Igarashi Y."/>
        </authorList>
    </citation>
    <scope>NUCLEOTIDE SEQUENCE [LARGE SCALE GENOMIC DNA]</scope>
    <source>
        <strain evidence="2 3">NBRC 110027</strain>
    </source>
</reference>
<feature type="signal peptide" evidence="1">
    <location>
        <begin position="1"/>
        <end position="30"/>
    </location>
</feature>
<sequence length="180" mass="18848">MKIARRAGGIIAGIASLSLSLGIGAGAASADSNKTHSISTRQASRMIVDSSERSITSEEADRLVAEGTPQSTLMRGITVSVNTTDSGAKGGRGHFVNQGDKPLACDTQADGKRVITYIYWNSGNQNRWSTIEDTNGANGDCMVRENVDLPEGTKVILKTCLKSGANGALEYCGINRNGVA</sequence>
<gene>
    <name evidence="2" type="ORF">TPA0598_01_03070</name>
</gene>
<dbReference type="Proteomes" id="UP000048965">
    <property type="component" value="Unassembled WGS sequence"/>
</dbReference>
<evidence type="ECO:0000256" key="1">
    <source>
        <dbReference type="SAM" id="SignalP"/>
    </source>
</evidence>
<dbReference type="SUPFAM" id="SSF50370">
    <property type="entry name" value="Ricin B-like lectins"/>
    <property type="match status" value="1"/>
</dbReference>
<dbReference type="RefSeq" id="WP_158894212.1">
    <property type="nucleotide sequence ID" value="NZ_BBNO01000001.1"/>
</dbReference>
<feature type="chain" id="PRO_5006068283" description="Ricin B lectin domain-containing protein" evidence="1">
    <location>
        <begin position="31"/>
        <end position="180"/>
    </location>
</feature>
<proteinExistence type="predicted"/>
<organism evidence="2 3">
    <name type="scientific">Streptomyces lydicamycinicus</name>
    <dbReference type="NCBI Taxonomy" id="1546107"/>
    <lineage>
        <taxon>Bacteria</taxon>
        <taxon>Bacillati</taxon>
        <taxon>Actinomycetota</taxon>
        <taxon>Actinomycetes</taxon>
        <taxon>Kitasatosporales</taxon>
        <taxon>Streptomycetaceae</taxon>
        <taxon>Streptomyces</taxon>
    </lineage>
</organism>
<protein>
    <recommendedName>
        <fullName evidence="4">Ricin B lectin domain-containing protein</fullName>
    </recommendedName>
</protein>
<evidence type="ECO:0000313" key="2">
    <source>
        <dbReference type="EMBL" id="GAO05936.1"/>
    </source>
</evidence>
<reference evidence="3" key="1">
    <citation type="submission" date="2014-09" db="EMBL/GenBank/DDBJ databases">
        <title>Whole genome shotgun sequence of Streptomyces sp. NBRC 110027.</title>
        <authorList>
            <person name="Komaki H."/>
            <person name="Ichikawa N."/>
            <person name="Katano-Makiyama Y."/>
            <person name="Hosoyama A."/>
            <person name="Hashimoto M."/>
            <person name="Uohara A."/>
            <person name="Kitahashi Y."/>
            <person name="Ohji S."/>
            <person name="Kimura A."/>
            <person name="Yamazoe A."/>
            <person name="Igarashi Y."/>
            <person name="Fujita N."/>
        </authorList>
    </citation>
    <scope>NUCLEOTIDE SEQUENCE [LARGE SCALE GENOMIC DNA]</scope>
    <source>
        <strain evidence="3">NBRC 110027</strain>
    </source>
</reference>